<dbReference type="SMART" id="SM00347">
    <property type="entry name" value="HTH_MARR"/>
    <property type="match status" value="1"/>
</dbReference>
<dbReference type="PROSITE" id="PS50995">
    <property type="entry name" value="HTH_MARR_2"/>
    <property type="match status" value="1"/>
</dbReference>
<dbReference type="PRINTS" id="PR00598">
    <property type="entry name" value="HTHMARR"/>
</dbReference>
<accession>A0A084JK99</accession>
<dbReference type="InterPro" id="IPR036390">
    <property type="entry name" value="WH_DNA-bd_sf"/>
</dbReference>
<evidence type="ECO:0000313" key="5">
    <source>
        <dbReference type="EMBL" id="KEZ89383.1"/>
    </source>
</evidence>
<dbReference type="OrthoDB" id="1903875at2"/>
<dbReference type="InterPro" id="IPR036388">
    <property type="entry name" value="WH-like_DNA-bd_sf"/>
</dbReference>
<keyword evidence="3" id="KW-0804">Transcription</keyword>
<dbReference type="STRING" id="29354.IO98_15535"/>
<evidence type="ECO:0000313" key="6">
    <source>
        <dbReference type="Proteomes" id="UP000028525"/>
    </source>
</evidence>
<feature type="domain" description="HTH marR-type" evidence="4">
    <location>
        <begin position="19"/>
        <end position="151"/>
    </location>
</feature>
<name>A0A084JK99_9FIRM</name>
<dbReference type="Proteomes" id="UP000028525">
    <property type="component" value="Unassembled WGS sequence"/>
</dbReference>
<dbReference type="GO" id="GO:0003700">
    <property type="term" value="F:DNA-binding transcription factor activity"/>
    <property type="evidence" value="ECO:0007669"/>
    <property type="project" value="InterPro"/>
</dbReference>
<dbReference type="Pfam" id="PF01047">
    <property type="entry name" value="MarR"/>
    <property type="match status" value="1"/>
</dbReference>
<dbReference type="EMBL" id="JPME01000018">
    <property type="protein sequence ID" value="KEZ89383.1"/>
    <property type="molecule type" value="Genomic_DNA"/>
</dbReference>
<organism evidence="5 6">
    <name type="scientific">Lacrimispora celerecrescens</name>
    <dbReference type="NCBI Taxonomy" id="29354"/>
    <lineage>
        <taxon>Bacteria</taxon>
        <taxon>Bacillati</taxon>
        <taxon>Bacillota</taxon>
        <taxon>Clostridia</taxon>
        <taxon>Lachnospirales</taxon>
        <taxon>Lachnospiraceae</taxon>
        <taxon>Lacrimispora</taxon>
    </lineage>
</organism>
<evidence type="ECO:0000256" key="3">
    <source>
        <dbReference type="ARBA" id="ARBA00023163"/>
    </source>
</evidence>
<reference evidence="5 6" key="1">
    <citation type="submission" date="2014-07" db="EMBL/GenBank/DDBJ databases">
        <title>Draft genome of Clostridium celerecrescens 152B isolated from sediments associated with methane hydrate from Krishna Godavari basin.</title>
        <authorList>
            <person name="Honkalas V.S."/>
            <person name="Dabir A.P."/>
            <person name="Arora P."/>
            <person name="Dhakephalkar P.K."/>
        </authorList>
    </citation>
    <scope>NUCLEOTIDE SEQUENCE [LARGE SCALE GENOMIC DNA]</scope>
    <source>
        <strain evidence="5 6">152B</strain>
    </source>
</reference>
<dbReference type="PANTHER" id="PTHR42756">
    <property type="entry name" value="TRANSCRIPTIONAL REGULATOR, MARR"/>
    <property type="match status" value="1"/>
</dbReference>
<dbReference type="GO" id="GO:0003677">
    <property type="term" value="F:DNA binding"/>
    <property type="evidence" value="ECO:0007669"/>
    <property type="project" value="UniProtKB-KW"/>
</dbReference>
<dbReference type="SUPFAM" id="SSF46785">
    <property type="entry name" value="Winged helix' DNA-binding domain"/>
    <property type="match status" value="1"/>
</dbReference>
<dbReference type="InterPro" id="IPR011991">
    <property type="entry name" value="ArsR-like_HTH"/>
</dbReference>
<keyword evidence="1" id="KW-0805">Transcription regulation</keyword>
<evidence type="ECO:0000256" key="1">
    <source>
        <dbReference type="ARBA" id="ARBA00023015"/>
    </source>
</evidence>
<sequence length="167" mass="19668">MKPTCPFHDKGLKGDFSPAHGVMVRYMRIMKMHRCILEDRLKETGVYRSQHQILMMLSDHSNISQKEIAERLYVSTATIAVSVKKLEKGGYITRAVDQEDNRMNKLCLTEKGKHTVEHSREFFHNVEERMFRDFSAEDLAAMRQYLDRIYDNLSQIPLERDITERED</sequence>
<proteinExistence type="predicted"/>
<dbReference type="PANTHER" id="PTHR42756:SF1">
    <property type="entry name" value="TRANSCRIPTIONAL REPRESSOR OF EMRAB OPERON"/>
    <property type="match status" value="1"/>
</dbReference>
<dbReference type="RefSeq" id="WP_038282546.1">
    <property type="nucleotide sequence ID" value="NZ_JPME01000018.1"/>
</dbReference>
<comment type="caution">
    <text evidence="5">The sequence shown here is derived from an EMBL/GenBank/DDBJ whole genome shotgun (WGS) entry which is preliminary data.</text>
</comment>
<gene>
    <name evidence="5" type="ORF">IO98_15535</name>
</gene>
<dbReference type="CDD" id="cd00090">
    <property type="entry name" value="HTH_ARSR"/>
    <property type="match status" value="1"/>
</dbReference>
<dbReference type="AlphaFoldDB" id="A0A084JK99"/>
<protein>
    <submittedName>
        <fullName evidence="5">MarR family transcriptional regulator</fullName>
    </submittedName>
</protein>
<evidence type="ECO:0000256" key="2">
    <source>
        <dbReference type="ARBA" id="ARBA00023125"/>
    </source>
</evidence>
<dbReference type="InterPro" id="IPR000835">
    <property type="entry name" value="HTH_MarR-typ"/>
</dbReference>
<evidence type="ECO:0000259" key="4">
    <source>
        <dbReference type="PROSITE" id="PS50995"/>
    </source>
</evidence>
<keyword evidence="2" id="KW-0238">DNA-binding</keyword>
<keyword evidence="6" id="KW-1185">Reference proteome</keyword>
<dbReference type="Gene3D" id="1.10.10.10">
    <property type="entry name" value="Winged helix-like DNA-binding domain superfamily/Winged helix DNA-binding domain"/>
    <property type="match status" value="1"/>
</dbReference>